<dbReference type="Proteomes" id="UP000594262">
    <property type="component" value="Unplaced"/>
</dbReference>
<evidence type="ECO:0000313" key="3">
    <source>
        <dbReference type="Proteomes" id="UP000594262"/>
    </source>
</evidence>
<keyword evidence="3" id="KW-1185">Reference proteome</keyword>
<reference evidence="2" key="1">
    <citation type="submission" date="2021-01" db="UniProtKB">
        <authorList>
            <consortium name="EnsemblMetazoa"/>
        </authorList>
    </citation>
    <scope>IDENTIFICATION</scope>
</reference>
<feature type="region of interest" description="Disordered" evidence="1">
    <location>
        <begin position="74"/>
        <end position="149"/>
    </location>
</feature>
<feature type="compositionally biased region" description="Low complexity" evidence="1">
    <location>
        <begin position="74"/>
        <end position="130"/>
    </location>
</feature>
<accession>A0A7M5UJE3</accession>
<name>A0A7M5UJE3_9CNID</name>
<feature type="compositionally biased region" description="Polar residues" evidence="1">
    <location>
        <begin position="131"/>
        <end position="141"/>
    </location>
</feature>
<evidence type="ECO:0000256" key="1">
    <source>
        <dbReference type="SAM" id="MobiDB-lite"/>
    </source>
</evidence>
<dbReference type="EnsemblMetazoa" id="CLYHEMT000529.1">
    <property type="protein sequence ID" value="CLYHEMP000529.1"/>
    <property type="gene ID" value="CLYHEMG000529"/>
</dbReference>
<dbReference type="OrthoDB" id="8962263at2759"/>
<evidence type="ECO:0000313" key="2">
    <source>
        <dbReference type="EnsemblMetazoa" id="CLYHEMP000529.1"/>
    </source>
</evidence>
<dbReference type="AlphaFoldDB" id="A0A7M5UJE3"/>
<protein>
    <submittedName>
        <fullName evidence="2">Uncharacterized protein</fullName>
    </submittedName>
</protein>
<feature type="compositionally biased region" description="Basic and acidic residues" evidence="1">
    <location>
        <begin position="315"/>
        <end position="338"/>
    </location>
</feature>
<dbReference type="RefSeq" id="XP_066912901.1">
    <property type="nucleotide sequence ID" value="XM_067056800.1"/>
</dbReference>
<organism evidence="2 3">
    <name type="scientific">Clytia hemisphaerica</name>
    <dbReference type="NCBI Taxonomy" id="252671"/>
    <lineage>
        <taxon>Eukaryota</taxon>
        <taxon>Metazoa</taxon>
        <taxon>Cnidaria</taxon>
        <taxon>Hydrozoa</taxon>
        <taxon>Hydroidolina</taxon>
        <taxon>Leptothecata</taxon>
        <taxon>Obeliida</taxon>
        <taxon>Clytiidae</taxon>
        <taxon>Clytia</taxon>
    </lineage>
</organism>
<sequence>MKYSDFKKFLVGFPPLDRIGAWNIVQDWMYTCDTPPISPRRREQAQDSLSLLQIYTPKTKKMIDEIPIQIRSTPSVSTQSLSTPSVSTQSLSTPSVSTQSRSTPSVSTQSRSTPSLSTQSLSTQSVSTPSASTPNTPQNETTPKRKNEGKVIQLSSISYIEASNQSFQPDLLVINQPKFVIYKDPELINTEQAGGLNKVQVDRLVRTTITNMQTKLTVENHLRTPTCEELTEMAKALTLTFPSLLDALESHEEFLDKLIRRVYNDPCCKAVNEAANEEKRRRKVAANAIGTSNEKKKRKKKKLEDANASNSKKLRFVEDGDPSKNQDESRLNMEVPESQKEVFTDDVADDVPKTSAKNIAFERFKGLLRKECNKKNGNPKAICLYLNKTFEGRRYFLESLKASTKKSPANIVAEFIQEYPAFKYPIEIVNEVGRINKTKEFLTEDGYMNVCTQRLQQHLDNIIYFGMSKHAIKPPKQCSSDGKLLHMLTYLPTIFTVSKRVVKKKLIIEIENHEDPEKVVGKLQSSHPILVVDNSKAPLLVHKTIVFTEENISRAIVALVATFYMLNVDYPQELELCLTILQFLLFEDFQAPASILNQANEHWKCFQDYILDA</sequence>
<dbReference type="GeneID" id="136800182"/>
<feature type="region of interest" description="Disordered" evidence="1">
    <location>
        <begin position="275"/>
        <end position="338"/>
    </location>
</feature>
<proteinExistence type="predicted"/>